<dbReference type="Proteomes" id="UP000192247">
    <property type="component" value="Unassembled WGS sequence"/>
</dbReference>
<dbReference type="EMBL" id="MNPL01004578">
    <property type="protein sequence ID" value="OQR76650.1"/>
    <property type="molecule type" value="Genomic_DNA"/>
</dbReference>
<gene>
    <name evidence="1" type="ORF">BIW11_03034</name>
</gene>
<accession>A0A1V9XT28</accession>
<reference evidence="1 2" key="1">
    <citation type="journal article" date="2017" name="Gigascience">
        <title>Draft genome of the honey bee ectoparasitic mite, Tropilaelaps mercedesae, is shaped by the parasitic life history.</title>
        <authorList>
            <person name="Dong X."/>
            <person name="Armstrong S.D."/>
            <person name="Xia D."/>
            <person name="Makepeace B.L."/>
            <person name="Darby A.C."/>
            <person name="Kadowaki T."/>
        </authorList>
    </citation>
    <scope>NUCLEOTIDE SEQUENCE [LARGE SCALE GENOMIC DNA]</scope>
    <source>
        <strain evidence="1">Wuxi-XJTLU</strain>
    </source>
</reference>
<name>A0A1V9XT28_9ACAR</name>
<dbReference type="InParanoid" id="A0A1V9XT28"/>
<sequence length="30" mass="3407">MGLSLAISMRSLQRKKVSISKQKEMLEVKS</sequence>
<protein>
    <submittedName>
        <fullName evidence="1">Uncharacterized protein</fullName>
    </submittedName>
</protein>
<organism evidence="1 2">
    <name type="scientific">Tropilaelaps mercedesae</name>
    <dbReference type="NCBI Taxonomy" id="418985"/>
    <lineage>
        <taxon>Eukaryota</taxon>
        <taxon>Metazoa</taxon>
        <taxon>Ecdysozoa</taxon>
        <taxon>Arthropoda</taxon>
        <taxon>Chelicerata</taxon>
        <taxon>Arachnida</taxon>
        <taxon>Acari</taxon>
        <taxon>Parasitiformes</taxon>
        <taxon>Mesostigmata</taxon>
        <taxon>Gamasina</taxon>
        <taxon>Dermanyssoidea</taxon>
        <taxon>Laelapidae</taxon>
        <taxon>Tropilaelaps</taxon>
    </lineage>
</organism>
<evidence type="ECO:0000313" key="2">
    <source>
        <dbReference type="Proteomes" id="UP000192247"/>
    </source>
</evidence>
<comment type="caution">
    <text evidence="1">The sequence shown here is derived from an EMBL/GenBank/DDBJ whole genome shotgun (WGS) entry which is preliminary data.</text>
</comment>
<evidence type="ECO:0000313" key="1">
    <source>
        <dbReference type="EMBL" id="OQR76650.1"/>
    </source>
</evidence>
<dbReference type="AlphaFoldDB" id="A0A1V9XT28"/>
<keyword evidence="2" id="KW-1185">Reference proteome</keyword>
<proteinExistence type="predicted"/>